<dbReference type="PANTHER" id="PTHR33829:SF1">
    <property type="entry name" value="TRANSMEMBRANE PROTEIN"/>
    <property type="match status" value="1"/>
</dbReference>
<keyword evidence="1" id="KW-0472">Membrane</keyword>
<evidence type="ECO:0000259" key="2">
    <source>
        <dbReference type="Pfam" id="PF24867"/>
    </source>
</evidence>
<proteinExistence type="predicted"/>
<keyword evidence="1" id="KW-0812">Transmembrane</keyword>
<feature type="transmembrane region" description="Helical" evidence="1">
    <location>
        <begin position="136"/>
        <end position="159"/>
    </location>
</feature>
<organism evidence="3 4">
    <name type="scientific">Amborella trichopoda</name>
    <dbReference type="NCBI Taxonomy" id="13333"/>
    <lineage>
        <taxon>Eukaryota</taxon>
        <taxon>Viridiplantae</taxon>
        <taxon>Streptophyta</taxon>
        <taxon>Embryophyta</taxon>
        <taxon>Tracheophyta</taxon>
        <taxon>Spermatophyta</taxon>
        <taxon>Magnoliopsida</taxon>
        <taxon>Amborellales</taxon>
        <taxon>Amborellaceae</taxon>
        <taxon>Amborella</taxon>
    </lineage>
</organism>
<feature type="domain" description="DUF7733" evidence="2">
    <location>
        <begin position="30"/>
        <end position="222"/>
    </location>
</feature>
<evidence type="ECO:0000313" key="4">
    <source>
        <dbReference type="Proteomes" id="UP000017836"/>
    </source>
</evidence>
<dbReference type="eggNOG" id="ENOG502QU47">
    <property type="taxonomic scope" value="Eukaryota"/>
</dbReference>
<dbReference type="Gramene" id="ERM95001">
    <property type="protein sequence ID" value="ERM95001"/>
    <property type="gene ID" value="AMTR_s00009p00233140"/>
</dbReference>
<accession>W1NHN4</accession>
<feature type="transmembrane region" description="Helical" evidence="1">
    <location>
        <begin position="55"/>
        <end position="75"/>
    </location>
</feature>
<name>W1NHN4_AMBTC</name>
<dbReference type="AlphaFoldDB" id="W1NHN4"/>
<feature type="transmembrane region" description="Helical" evidence="1">
    <location>
        <begin position="95"/>
        <end position="115"/>
    </location>
</feature>
<feature type="transmembrane region" description="Helical" evidence="1">
    <location>
        <begin position="198"/>
        <end position="218"/>
    </location>
</feature>
<dbReference type="OrthoDB" id="1906194at2759"/>
<dbReference type="PANTHER" id="PTHR33829">
    <property type="entry name" value="OSJNBA0044M19.10 PROTEIN"/>
    <property type="match status" value="1"/>
</dbReference>
<keyword evidence="4" id="KW-1185">Reference proteome</keyword>
<gene>
    <name evidence="3" type="ORF">AMTR_s00009p00233140</name>
</gene>
<dbReference type="HOGENOM" id="CLU_067222_0_0_1"/>
<evidence type="ECO:0000313" key="3">
    <source>
        <dbReference type="EMBL" id="ERM95001.1"/>
    </source>
</evidence>
<dbReference type="OMA" id="WVKAEFS"/>
<reference evidence="4" key="1">
    <citation type="journal article" date="2013" name="Science">
        <title>The Amborella genome and the evolution of flowering plants.</title>
        <authorList>
            <consortium name="Amborella Genome Project"/>
        </authorList>
    </citation>
    <scope>NUCLEOTIDE SEQUENCE [LARGE SCALE GENOMIC DNA]</scope>
</reference>
<dbReference type="InterPro" id="IPR056635">
    <property type="entry name" value="DUF7733"/>
</dbReference>
<dbReference type="Pfam" id="PF24867">
    <property type="entry name" value="DUF7733"/>
    <property type="match status" value="1"/>
</dbReference>
<dbReference type="Proteomes" id="UP000017836">
    <property type="component" value="Unassembled WGS sequence"/>
</dbReference>
<sequence length="228" mass="25599">MSGGVSSEAPKDIPQENPIPPNKPRFFLLTLRHYTCLTIAIFLSSIEAVSFQDMAFAIFSISYTIILSKVAFPLINSTPTTRVIKKDSKWLTSYAKVSAIIGLLLPIGYIFGGILEGDKEGIKFAAPHLFLTCCQVFLEGIFFSSQFSLPIGAFVPVFYNTRRIFTLVDWVRDEFGKEGNMCSLWRLHVGRGIAVANLGFWCFNLFGFLLPVFLPLVFKQYHGYKAKD</sequence>
<evidence type="ECO:0000256" key="1">
    <source>
        <dbReference type="SAM" id="Phobius"/>
    </source>
</evidence>
<dbReference type="EMBL" id="KI397501">
    <property type="protein sequence ID" value="ERM95001.1"/>
    <property type="molecule type" value="Genomic_DNA"/>
</dbReference>
<protein>
    <recommendedName>
        <fullName evidence="2">DUF7733 domain-containing protein</fullName>
    </recommendedName>
</protein>
<keyword evidence="1" id="KW-1133">Transmembrane helix</keyword>
<dbReference type="KEGG" id="atr:18422855"/>